<dbReference type="Gene3D" id="1.10.150.130">
    <property type="match status" value="1"/>
</dbReference>
<dbReference type="Proteomes" id="UP001165561">
    <property type="component" value="Unassembled WGS sequence"/>
</dbReference>
<proteinExistence type="predicted"/>
<protein>
    <submittedName>
        <fullName evidence="4">Site-specific integrase</fullName>
    </submittedName>
</protein>
<dbReference type="Pfam" id="PF02899">
    <property type="entry name" value="Phage_int_SAM_1"/>
    <property type="match status" value="1"/>
</dbReference>
<dbReference type="InterPro" id="IPR044068">
    <property type="entry name" value="CB"/>
</dbReference>
<comment type="caution">
    <text evidence="4">The sequence shown here is derived from an EMBL/GenBank/DDBJ whole genome shotgun (WGS) entry which is preliminary data.</text>
</comment>
<organism evidence="4 5">
    <name type="scientific">Georgenia halotolerans</name>
    <dbReference type="NCBI Taxonomy" id="3028317"/>
    <lineage>
        <taxon>Bacteria</taxon>
        <taxon>Bacillati</taxon>
        <taxon>Actinomycetota</taxon>
        <taxon>Actinomycetes</taxon>
        <taxon>Micrococcales</taxon>
        <taxon>Bogoriellaceae</taxon>
        <taxon>Georgenia</taxon>
    </lineage>
</organism>
<keyword evidence="1 2" id="KW-0238">DNA-binding</keyword>
<evidence type="ECO:0000256" key="2">
    <source>
        <dbReference type="PROSITE-ProRule" id="PRU01248"/>
    </source>
</evidence>
<dbReference type="SUPFAM" id="SSF47823">
    <property type="entry name" value="lambda integrase-like, N-terminal domain"/>
    <property type="match status" value="1"/>
</dbReference>
<dbReference type="InterPro" id="IPR004107">
    <property type="entry name" value="Integrase_SAM-like_N"/>
</dbReference>
<evidence type="ECO:0000256" key="1">
    <source>
        <dbReference type="ARBA" id="ARBA00023125"/>
    </source>
</evidence>
<name>A0ABT5TT92_9MICO</name>
<gene>
    <name evidence="4" type="ORF">PU560_02200</name>
</gene>
<sequence length="81" mass="8582">MSTAVVAADLDRRLAEYLAHLSIERGVSEHTASAYRRDLSRYAAYLTAAGRAGLGEVTESDVAGYVEVLRTGSDGGRPLAP</sequence>
<feature type="domain" description="Core-binding (CB)" evidence="3">
    <location>
        <begin position="8"/>
        <end position="81"/>
    </location>
</feature>
<accession>A0ABT5TT92</accession>
<evidence type="ECO:0000313" key="5">
    <source>
        <dbReference type="Proteomes" id="UP001165561"/>
    </source>
</evidence>
<evidence type="ECO:0000259" key="3">
    <source>
        <dbReference type="PROSITE" id="PS51900"/>
    </source>
</evidence>
<reference evidence="4" key="1">
    <citation type="submission" date="2023-02" db="EMBL/GenBank/DDBJ databases">
        <title>Georgenia sp.10Sc9-8, isolated from a soil sample collected from the Taklamakan desert.</title>
        <authorList>
            <person name="Liu S."/>
        </authorList>
    </citation>
    <scope>NUCLEOTIDE SEQUENCE</scope>
    <source>
        <strain evidence="4">10Sc9-8</strain>
    </source>
</reference>
<dbReference type="InterPro" id="IPR010998">
    <property type="entry name" value="Integrase_recombinase_N"/>
</dbReference>
<evidence type="ECO:0000313" key="4">
    <source>
        <dbReference type="EMBL" id="MDD9205276.1"/>
    </source>
</evidence>
<feature type="non-terminal residue" evidence="4">
    <location>
        <position position="81"/>
    </location>
</feature>
<dbReference type="EMBL" id="JARACI010000391">
    <property type="protein sequence ID" value="MDD9205276.1"/>
    <property type="molecule type" value="Genomic_DNA"/>
</dbReference>
<keyword evidence="5" id="KW-1185">Reference proteome</keyword>
<dbReference type="PROSITE" id="PS51900">
    <property type="entry name" value="CB"/>
    <property type="match status" value="1"/>
</dbReference>